<sequence>MTATPTTRTGPVGIGIIGAGVISGTYIENLTSFADTKVVAIADKITEKAHARAEEFGIPAAGDNAVVLEHPDVELVVNITTPDAHAEVAAQVIAAGKHVWNEKPLALDREAGRGTIEAAEKAGLRVGCAPDTFLGNGLQKSRELLESGIIGTPLTALVLLQSPGPESWHPDPAFLFQYGAGPLFDIGPYYLTALAQFFGPARQVAATASKARATRTIGSGPKAGEVFDVTVPSQYSALVQYESGQSATMIYSFDSAQTRTLLEITGTEGTMLVPDPNMFEGEIAVRRLGEDDFTVVAETTALSSRGTGALDIARAIREGRPHRAQGAQAFHVLDTMVAIAESGERGEFVAVDSSFEKPALLPEDWDPKAATV</sequence>
<gene>
    <name evidence="4" type="ORF">SAMN04488543_3317</name>
</gene>
<dbReference type="SUPFAM" id="SSF51735">
    <property type="entry name" value="NAD(P)-binding Rossmann-fold domains"/>
    <property type="match status" value="1"/>
</dbReference>
<dbReference type="AlphaFoldDB" id="A0A1H1YIE5"/>
<evidence type="ECO:0000259" key="2">
    <source>
        <dbReference type="Pfam" id="PF01408"/>
    </source>
</evidence>
<dbReference type="Proteomes" id="UP000199092">
    <property type="component" value="Chromosome I"/>
</dbReference>
<dbReference type="InterPro" id="IPR050463">
    <property type="entry name" value="Gfo/Idh/MocA_oxidrdct_glycsds"/>
</dbReference>
<dbReference type="GO" id="GO:0016491">
    <property type="term" value="F:oxidoreductase activity"/>
    <property type="evidence" value="ECO:0007669"/>
    <property type="project" value="UniProtKB-KW"/>
</dbReference>
<feature type="domain" description="GFO/IDH/MocA-like oxidoreductase" evidence="3">
    <location>
        <begin position="139"/>
        <end position="271"/>
    </location>
</feature>
<accession>A0A1H1YIE5</accession>
<protein>
    <submittedName>
        <fullName evidence="4">Predicted dehydrogenase</fullName>
    </submittedName>
</protein>
<organism evidence="4 5">
    <name type="scientific">Friedmanniella luteola</name>
    <dbReference type="NCBI Taxonomy" id="546871"/>
    <lineage>
        <taxon>Bacteria</taxon>
        <taxon>Bacillati</taxon>
        <taxon>Actinomycetota</taxon>
        <taxon>Actinomycetes</taxon>
        <taxon>Propionibacteriales</taxon>
        <taxon>Nocardioidaceae</taxon>
        <taxon>Friedmanniella</taxon>
    </lineage>
</organism>
<dbReference type="Gene3D" id="3.30.360.10">
    <property type="entry name" value="Dihydrodipicolinate Reductase, domain 2"/>
    <property type="match status" value="1"/>
</dbReference>
<evidence type="ECO:0000256" key="1">
    <source>
        <dbReference type="ARBA" id="ARBA00023002"/>
    </source>
</evidence>
<dbReference type="InterPro" id="IPR036291">
    <property type="entry name" value="NAD(P)-bd_dom_sf"/>
</dbReference>
<evidence type="ECO:0000313" key="4">
    <source>
        <dbReference type="EMBL" id="SDT21227.1"/>
    </source>
</evidence>
<dbReference type="PANTHER" id="PTHR43818">
    <property type="entry name" value="BCDNA.GH03377"/>
    <property type="match status" value="1"/>
</dbReference>
<dbReference type="PANTHER" id="PTHR43818:SF11">
    <property type="entry name" value="BCDNA.GH03377"/>
    <property type="match status" value="1"/>
</dbReference>
<dbReference type="InterPro" id="IPR000683">
    <property type="entry name" value="Gfo/Idh/MocA-like_OxRdtase_N"/>
</dbReference>
<proteinExistence type="predicted"/>
<dbReference type="STRING" id="546871.SAMN04488543_3317"/>
<name>A0A1H1YIE5_9ACTN</name>
<dbReference type="SUPFAM" id="SSF55347">
    <property type="entry name" value="Glyceraldehyde-3-phosphate dehydrogenase-like, C-terminal domain"/>
    <property type="match status" value="1"/>
</dbReference>
<dbReference type="RefSeq" id="WP_091414171.1">
    <property type="nucleotide sequence ID" value="NZ_LT629749.1"/>
</dbReference>
<dbReference type="EMBL" id="LT629749">
    <property type="protein sequence ID" value="SDT21227.1"/>
    <property type="molecule type" value="Genomic_DNA"/>
</dbReference>
<dbReference type="GO" id="GO:0000166">
    <property type="term" value="F:nucleotide binding"/>
    <property type="evidence" value="ECO:0007669"/>
    <property type="project" value="InterPro"/>
</dbReference>
<evidence type="ECO:0000259" key="3">
    <source>
        <dbReference type="Pfam" id="PF22725"/>
    </source>
</evidence>
<evidence type="ECO:0000313" key="5">
    <source>
        <dbReference type="Proteomes" id="UP000199092"/>
    </source>
</evidence>
<dbReference type="InterPro" id="IPR055170">
    <property type="entry name" value="GFO_IDH_MocA-like_dom"/>
</dbReference>
<feature type="domain" description="Gfo/Idh/MocA-like oxidoreductase N-terminal" evidence="2">
    <location>
        <begin position="13"/>
        <end position="127"/>
    </location>
</feature>
<reference evidence="4 5" key="1">
    <citation type="submission" date="2016-10" db="EMBL/GenBank/DDBJ databases">
        <authorList>
            <person name="de Groot N.N."/>
        </authorList>
    </citation>
    <scope>NUCLEOTIDE SEQUENCE [LARGE SCALE GENOMIC DNA]</scope>
    <source>
        <strain evidence="4 5">DSM 21741</strain>
    </source>
</reference>
<keyword evidence="5" id="KW-1185">Reference proteome</keyword>
<keyword evidence="1" id="KW-0560">Oxidoreductase</keyword>
<dbReference type="Pfam" id="PF22725">
    <property type="entry name" value="GFO_IDH_MocA_C3"/>
    <property type="match status" value="1"/>
</dbReference>
<dbReference type="Gene3D" id="3.40.50.720">
    <property type="entry name" value="NAD(P)-binding Rossmann-like Domain"/>
    <property type="match status" value="1"/>
</dbReference>
<dbReference type="Pfam" id="PF01408">
    <property type="entry name" value="GFO_IDH_MocA"/>
    <property type="match status" value="1"/>
</dbReference>
<dbReference type="OrthoDB" id="9776544at2"/>